<keyword evidence="1" id="KW-1133">Transmembrane helix</keyword>
<feature type="transmembrane region" description="Helical" evidence="1">
    <location>
        <begin position="70"/>
        <end position="97"/>
    </location>
</feature>
<dbReference type="EMBL" id="MHQC01000047">
    <property type="protein sequence ID" value="OGZ93884.1"/>
    <property type="molecule type" value="Genomic_DNA"/>
</dbReference>
<gene>
    <name evidence="2" type="ORF">A2633_05200</name>
</gene>
<keyword evidence="1" id="KW-0812">Transmembrane</keyword>
<organism evidence="2 3">
    <name type="scientific">Candidatus Sungbacteria bacterium RIFCSPHIGHO2_01_FULL_47_32</name>
    <dbReference type="NCBI Taxonomy" id="1802264"/>
    <lineage>
        <taxon>Bacteria</taxon>
        <taxon>Candidatus Sungiibacteriota</taxon>
    </lineage>
</organism>
<reference evidence="2 3" key="1">
    <citation type="journal article" date="2016" name="Nat. Commun.">
        <title>Thousands of microbial genomes shed light on interconnected biogeochemical processes in an aquifer system.</title>
        <authorList>
            <person name="Anantharaman K."/>
            <person name="Brown C.T."/>
            <person name="Hug L.A."/>
            <person name="Sharon I."/>
            <person name="Castelle C.J."/>
            <person name="Probst A.J."/>
            <person name="Thomas B.C."/>
            <person name="Singh A."/>
            <person name="Wilkins M.J."/>
            <person name="Karaoz U."/>
            <person name="Brodie E.L."/>
            <person name="Williams K.H."/>
            <person name="Hubbard S.S."/>
            <person name="Banfield J.F."/>
        </authorList>
    </citation>
    <scope>NUCLEOTIDE SEQUENCE [LARGE SCALE GENOMIC DNA]</scope>
</reference>
<dbReference type="AlphaFoldDB" id="A0A1G2K387"/>
<name>A0A1G2K387_9BACT</name>
<sequence length="102" mass="11229">MATYGVGLTSKQYFLTISTVLFKPIRGQSAMKGLIVFVLGMVFLALALIPTWGYLLVYHLLSPEGFWQKFVIFGIGVYLLGGIQIILLVLCVALVWVMATKG</sequence>
<accession>A0A1G2K387</accession>
<evidence type="ECO:0000313" key="2">
    <source>
        <dbReference type="EMBL" id="OGZ93884.1"/>
    </source>
</evidence>
<evidence type="ECO:0000256" key="1">
    <source>
        <dbReference type="SAM" id="Phobius"/>
    </source>
</evidence>
<protein>
    <submittedName>
        <fullName evidence="2">Uncharacterized protein</fullName>
    </submittedName>
</protein>
<proteinExistence type="predicted"/>
<evidence type="ECO:0000313" key="3">
    <source>
        <dbReference type="Proteomes" id="UP000177152"/>
    </source>
</evidence>
<dbReference type="Proteomes" id="UP000177152">
    <property type="component" value="Unassembled WGS sequence"/>
</dbReference>
<feature type="transmembrane region" description="Helical" evidence="1">
    <location>
        <begin position="33"/>
        <end position="58"/>
    </location>
</feature>
<keyword evidence="1" id="KW-0472">Membrane</keyword>
<comment type="caution">
    <text evidence="2">The sequence shown here is derived from an EMBL/GenBank/DDBJ whole genome shotgun (WGS) entry which is preliminary data.</text>
</comment>